<protein>
    <submittedName>
        <fullName evidence="2">Kinase-like protein</fullName>
    </submittedName>
</protein>
<dbReference type="OrthoDB" id="8300194at2759"/>
<keyword evidence="3" id="KW-1185">Reference proteome</keyword>
<sequence length="285" mass="32306">MALRKTDSNSQSNIESGPLASLYLSMRLGLGERIYGSYESITRISPKLVLKCGPEIRHSEALTMQYIAAKTTIPVPRVHSVFQNRDGRLRILMDYVAGDELEKVWDQMTPDQQHDVVRQLRGFLAQLRALPPPHPGAVEAVDGTACKDFHIRPNSTGFGPFPSVTEYQEFLGYRSLMTTHRGQFPQHEASLRLCEQRAAAGAYRTVFTHCDLAPRNIIVRGSTIVAVLDWEMAAWMPEYWEYTTAAFTNSSIPTFWDMMKEHGFPEQYPAEFDVECCMSALCTRY</sequence>
<dbReference type="Proteomes" id="UP000636479">
    <property type="component" value="Unassembled WGS sequence"/>
</dbReference>
<dbReference type="CDD" id="cd05120">
    <property type="entry name" value="APH_ChoK_like"/>
    <property type="match status" value="1"/>
</dbReference>
<keyword evidence="2" id="KW-0418">Kinase</keyword>
<name>A0A8H6SEN8_9AGAR</name>
<keyword evidence="2" id="KW-0808">Transferase</keyword>
<dbReference type="Pfam" id="PF01636">
    <property type="entry name" value="APH"/>
    <property type="match status" value="1"/>
</dbReference>
<comment type="caution">
    <text evidence="2">The sequence shown here is derived from an EMBL/GenBank/DDBJ whole genome shotgun (WGS) entry which is preliminary data.</text>
</comment>
<dbReference type="SUPFAM" id="SSF56112">
    <property type="entry name" value="Protein kinase-like (PK-like)"/>
    <property type="match status" value="1"/>
</dbReference>
<feature type="domain" description="Aminoglycoside phosphotransferase" evidence="1">
    <location>
        <begin position="60"/>
        <end position="246"/>
    </location>
</feature>
<proteinExistence type="predicted"/>
<evidence type="ECO:0000313" key="3">
    <source>
        <dbReference type="Proteomes" id="UP000636479"/>
    </source>
</evidence>
<dbReference type="InterPro" id="IPR011009">
    <property type="entry name" value="Kinase-like_dom_sf"/>
</dbReference>
<dbReference type="RefSeq" id="XP_037217326.1">
    <property type="nucleotide sequence ID" value="XM_037365914.1"/>
</dbReference>
<evidence type="ECO:0000313" key="2">
    <source>
        <dbReference type="EMBL" id="KAF7296967.1"/>
    </source>
</evidence>
<dbReference type="EMBL" id="JACAZF010000008">
    <property type="protein sequence ID" value="KAF7296967.1"/>
    <property type="molecule type" value="Genomic_DNA"/>
</dbReference>
<dbReference type="AlphaFoldDB" id="A0A8H6SEN8"/>
<reference evidence="2" key="1">
    <citation type="submission" date="2020-05" db="EMBL/GenBank/DDBJ databases">
        <title>Mycena genomes resolve the evolution of fungal bioluminescence.</title>
        <authorList>
            <person name="Tsai I.J."/>
        </authorList>
    </citation>
    <scope>NUCLEOTIDE SEQUENCE</scope>
    <source>
        <strain evidence="2">171206Taipei</strain>
    </source>
</reference>
<dbReference type="Gene3D" id="3.90.1200.10">
    <property type="match status" value="1"/>
</dbReference>
<gene>
    <name evidence="2" type="ORF">MIND_00928800</name>
</gene>
<dbReference type="PANTHER" id="PTHR21310">
    <property type="entry name" value="AMINOGLYCOSIDE PHOSPHOTRANSFERASE-RELATED-RELATED"/>
    <property type="match status" value="1"/>
</dbReference>
<evidence type="ECO:0000259" key="1">
    <source>
        <dbReference type="Pfam" id="PF01636"/>
    </source>
</evidence>
<dbReference type="InterPro" id="IPR002575">
    <property type="entry name" value="Aminoglycoside_PTrfase"/>
</dbReference>
<organism evidence="2 3">
    <name type="scientific">Mycena indigotica</name>
    <dbReference type="NCBI Taxonomy" id="2126181"/>
    <lineage>
        <taxon>Eukaryota</taxon>
        <taxon>Fungi</taxon>
        <taxon>Dikarya</taxon>
        <taxon>Basidiomycota</taxon>
        <taxon>Agaricomycotina</taxon>
        <taxon>Agaricomycetes</taxon>
        <taxon>Agaricomycetidae</taxon>
        <taxon>Agaricales</taxon>
        <taxon>Marasmiineae</taxon>
        <taxon>Mycenaceae</taxon>
        <taxon>Mycena</taxon>
    </lineage>
</organism>
<dbReference type="PANTHER" id="PTHR21310:SF58">
    <property type="entry name" value="AMINOGLYCOSIDE PHOSPHOTRANSFERASE DOMAIN-CONTAINING PROTEIN"/>
    <property type="match status" value="1"/>
</dbReference>
<dbReference type="GeneID" id="59348430"/>
<dbReference type="InterPro" id="IPR051678">
    <property type="entry name" value="AGP_Transferase"/>
</dbReference>
<dbReference type="GO" id="GO:0016301">
    <property type="term" value="F:kinase activity"/>
    <property type="evidence" value="ECO:0007669"/>
    <property type="project" value="UniProtKB-KW"/>
</dbReference>
<accession>A0A8H6SEN8</accession>